<evidence type="ECO:0000313" key="2">
    <source>
        <dbReference type="EMBL" id="MBB6184499.1"/>
    </source>
</evidence>
<dbReference type="Proteomes" id="UP000560000">
    <property type="component" value="Unassembled WGS sequence"/>
</dbReference>
<dbReference type="AlphaFoldDB" id="A0A841KL27"/>
<sequence>MKRLVVMCIAALTVLGAPLSAHAMTMRQYHQLMKQHPDSAKLYILGVGEGLALANAALISKKRPNIFCVPNKLSLNIDNYTRILDSEYEEFRKAASEDVADSRTVSIVLYMGLVATFPCKK</sequence>
<gene>
    <name evidence="2" type="ORF">HNQ86_001844</name>
</gene>
<organism evidence="2 3">
    <name type="scientific">Oleiagrimonas soli</name>
    <dbReference type="NCBI Taxonomy" id="1543381"/>
    <lineage>
        <taxon>Bacteria</taxon>
        <taxon>Pseudomonadati</taxon>
        <taxon>Pseudomonadota</taxon>
        <taxon>Gammaproteobacteria</taxon>
        <taxon>Lysobacterales</taxon>
        <taxon>Rhodanobacteraceae</taxon>
        <taxon>Oleiagrimonas</taxon>
    </lineage>
</organism>
<keyword evidence="1" id="KW-0732">Signal</keyword>
<evidence type="ECO:0000313" key="3">
    <source>
        <dbReference type="Proteomes" id="UP000560000"/>
    </source>
</evidence>
<feature type="chain" id="PRO_5032783289" description="Rap1a immunity protein domain-containing protein" evidence="1">
    <location>
        <begin position="24"/>
        <end position="121"/>
    </location>
</feature>
<dbReference type="RefSeq" id="WP_152569218.1">
    <property type="nucleotide sequence ID" value="NZ_JACHET010000001.1"/>
</dbReference>
<comment type="caution">
    <text evidence="2">The sequence shown here is derived from an EMBL/GenBank/DDBJ whole genome shotgun (WGS) entry which is preliminary data.</text>
</comment>
<name>A0A841KL27_9GAMM</name>
<proteinExistence type="predicted"/>
<accession>A0A841KL27</accession>
<evidence type="ECO:0008006" key="4">
    <source>
        <dbReference type="Google" id="ProtNLM"/>
    </source>
</evidence>
<reference evidence="2 3" key="1">
    <citation type="submission" date="2020-08" db="EMBL/GenBank/DDBJ databases">
        <title>Genomic Encyclopedia of Type Strains, Phase IV (KMG-IV): sequencing the most valuable type-strain genomes for metagenomic binning, comparative biology and taxonomic classification.</title>
        <authorList>
            <person name="Goeker M."/>
        </authorList>
    </citation>
    <scope>NUCLEOTIDE SEQUENCE [LARGE SCALE GENOMIC DNA]</scope>
    <source>
        <strain evidence="2 3">DSM 107085</strain>
    </source>
</reference>
<protein>
    <recommendedName>
        <fullName evidence="4">Rap1a immunity protein domain-containing protein</fullName>
    </recommendedName>
</protein>
<dbReference type="EMBL" id="JACHET010000001">
    <property type="protein sequence ID" value="MBB6184499.1"/>
    <property type="molecule type" value="Genomic_DNA"/>
</dbReference>
<dbReference type="OrthoDB" id="6462897at2"/>
<evidence type="ECO:0000256" key="1">
    <source>
        <dbReference type="SAM" id="SignalP"/>
    </source>
</evidence>
<feature type="signal peptide" evidence="1">
    <location>
        <begin position="1"/>
        <end position="23"/>
    </location>
</feature>